<dbReference type="Proteomes" id="UP000095495">
    <property type="component" value="Unassembled WGS sequence"/>
</dbReference>
<proteinExistence type="predicted"/>
<name>A0A173S9S4_9FIRM</name>
<dbReference type="AlphaFoldDB" id="A0A173S9S4"/>
<evidence type="ECO:0000313" key="2">
    <source>
        <dbReference type="Proteomes" id="UP000095495"/>
    </source>
</evidence>
<reference evidence="1 2" key="1">
    <citation type="submission" date="2015-09" db="EMBL/GenBank/DDBJ databases">
        <authorList>
            <consortium name="Pathogen Informatics"/>
        </authorList>
    </citation>
    <scope>NUCLEOTIDE SEQUENCE [LARGE SCALE GENOMIC DNA]</scope>
    <source>
        <strain evidence="1 2">2789STDY5608863</strain>
    </source>
</reference>
<gene>
    <name evidence="1" type="ORF">ERS852420_01184</name>
</gene>
<organism evidence="1 2">
    <name type="scientific">Roseburia faecis</name>
    <dbReference type="NCBI Taxonomy" id="301302"/>
    <lineage>
        <taxon>Bacteria</taxon>
        <taxon>Bacillati</taxon>
        <taxon>Bacillota</taxon>
        <taxon>Clostridia</taxon>
        <taxon>Lachnospirales</taxon>
        <taxon>Lachnospiraceae</taxon>
        <taxon>Roseburia</taxon>
    </lineage>
</organism>
<protein>
    <submittedName>
        <fullName evidence="1">Uncharacterized protein</fullName>
    </submittedName>
</protein>
<evidence type="ECO:0000313" key="1">
    <source>
        <dbReference type="EMBL" id="CUM86766.1"/>
    </source>
</evidence>
<dbReference type="EMBL" id="CYXV01000004">
    <property type="protein sequence ID" value="CUM86766.1"/>
    <property type="molecule type" value="Genomic_DNA"/>
</dbReference>
<sequence length="620" mass="71822">MLTNDNNVRSNDLSLRLKYIGIKTRIFKIAPFKYVILCSNIPDDFEKIKTYFDRSIRYVTLQISLSDQVPEHYIEELSPIDMEHPVDDFRATARTRAEIEEYIYGRYHDFDIRKIVPSEGGINFHMDIYVGSDVSDKQIARLQKELTEVDFGTDQIQVLRTTEPPEDKTKLNPQDSVMWLNTNKSYPFTVAETDFWYDNIEAIYDGSVKRKDLSFCRDGELKCFVNASVFPVINLRSLLLLYDTVYLALPIENFLDEFLEMQGMKKKELVQLVSMGKVVLLLGNDETRYDRQVILDAYKESPDSVIGRRAMNAMMIAQLVEMKNQYAANYPMAYEMASQLAKYGNQKQDEVALHISELLVWPYRVVGESFGILQNSSPMAVSNFGINQLAYNFFREHDQKSAIEFEFISKAESAHLAMALDATYFPFRAENDNKIYTDEAETSMMEGMMKVYWYAPEQVKRMQSIWNTNYTERNMLEFFDTKENIDILRTANMADKYQTPMKFRAILENLEKMEETDRRQKIREYNNILAEASERTAKSTSIVDFMLGTTGFLNFGSYLNTILNLLGLLKGVPDMMPGATERKDLQKFRSIAKELGTDNPEKTGEEVYLLDRISPVANLR</sequence>
<accession>A0A173S9S4</accession>